<dbReference type="Pfam" id="PF00294">
    <property type="entry name" value="PfkB"/>
    <property type="match status" value="1"/>
</dbReference>
<protein>
    <submittedName>
        <fullName evidence="5">Adenosine kinase</fullName>
    </submittedName>
</protein>
<keyword evidence="2" id="KW-0808">Transferase</keyword>
<dbReference type="RefSeq" id="WP_176614347.1">
    <property type="nucleotide sequence ID" value="NZ_JABXXR010000130.1"/>
</dbReference>
<feature type="domain" description="Carbohydrate kinase PfkB" evidence="4">
    <location>
        <begin position="47"/>
        <end position="322"/>
    </location>
</feature>
<dbReference type="EMBL" id="JABXXR010000130">
    <property type="protein sequence ID" value="NVN41452.1"/>
    <property type="molecule type" value="Genomic_DNA"/>
</dbReference>
<proteinExistence type="inferred from homology"/>
<accession>A0A850PI05</accession>
<dbReference type="PANTHER" id="PTHR43320">
    <property type="entry name" value="SUGAR KINASE"/>
    <property type="match status" value="1"/>
</dbReference>
<evidence type="ECO:0000256" key="3">
    <source>
        <dbReference type="ARBA" id="ARBA00022777"/>
    </source>
</evidence>
<gene>
    <name evidence="5" type="ORF">HUK82_12885</name>
</gene>
<keyword evidence="3 5" id="KW-0418">Kinase</keyword>
<evidence type="ECO:0000256" key="1">
    <source>
        <dbReference type="ARBA" id="ARBA00010688"/>
    </source>
</evidence>
<dbReference type="PANTHER" id="PTHR43320:SF3">
    <property type="entry name" value="CARBOHYDRATE KINASE PFKB DOMAIN-CONTAINING PROTEIN"/>
    <property type="match status" value="1"/>
</dbReference>
<name>A0A850PI05_9PROT</name>
<dbReference type="InterPro" id="IPR052700">
    <property type="entry name" value="Carb_kinase_PfkB-like"/>
</dbReference>
<organism evidence="5 6">
    <name type="scientific">Ameyamaea chiangmaiensis</name>
    <dbReference type="NCBI Taxonomy" id="442969"/>
    <lineage>
        <taxon>Bacteria</taxon>
        <taxon>Pseudomonadati</taxon>
        <taxon>Pseudomonadota</taxon>
        <taxon>Alphaproteobacteria</taxon>
        <taxon>Acetobacterales</taxon>
        <taxon>Acetobacteraceae</taxon>
        <taxon>Ameyamaea</taxon>
    </lineage>
</organism>
<dbReference type="Proteomes" id="UP000585665">
    <property type="component" value="Unassembled WGS sequence"/>
</dbReference>
<dbReference type="InterPro" id="IPR029056">
    <property type="entry name" value="Ribokinase-like"/>
</dbReference>
<dbReference type="PROSITE" id="PS00584">
    <property type="entry name" value="PFKB_KINASES_2"/>
    <property type="match status" value="1"/>
</dbReference>
<dbReference type="CDD" id="cd01168">
    <property type="entry name" value="adenosine_kinase"/>
    <property type="match status" value="1"/>
</dbReference>
<comment type="caution">
    <text evidence="5">The sequence shown here is derived from an EMBL/GenBank/DDBJ whole genome shotgun (WGS) entry which is preliminary data.</text>
</comment>
<dbReference type="AlphaFoldDB" id="A0A850PI05"/>
<evidence type="ECO:0000256" key="2">
    <source>
        <dbReference type="ARBA" id="ARBA00022679"/>
    </source>
</evidence>
<dbReference type="InterPro" id="IPR002173">
    <property type="entry name" value="Carboh/pur_kinase_PfkB_CS"/>
</dbReference>
<comment type="similarity">
    <text evidence="1">Belongs to the carbohydrate kinase PfkB family.</text>
</comment>
<reference evidence="5 6" key="1">
    <citation type="submission" date="2020-06" db="EMBL/GenBank/DDBJ databases">
        <title>Description of novel acetic acid bacteria.</title>
        <authorList>
            <person name="Sombolestani A."/>
        </authorList>
    </citation>
    <scope>NUCLEOTIDE SEQUENCE [LARGE SCALE GENOMIC DNA]</scope>
    <source>
        <strain evidence="5 6">LMG 27010</strain>
    </source>
</reference>
<dbReference type="InterPro" id="IPR011611">
    <property type="entry name" value="PfkB_dom"/>
</dbReference>
<sequence length="332" mass="34542">MRQDGTTYDLVCIGNAIIDVISPVSPDVLRAQGMNVGAMTLVDRERAHALHALVETAQETGGGSAANTAVIAARMGSATAYLGKVADDSSGRAFGADLRACGIHFPSAPLAAGAGEGATTARCIVLVTPDGQRTMNTYLGACVHFSPEDVVADVVGRSRVTYLEGYLFDPPHAQDAFRHAAALAHEAGREVALSLSDPFCVGRHRAAFHALVDGHVDLLFANEQEICALYETDDFAEAARQAASYTACAVLTRGEGGSEIWSRGQCVRVPAAPTTVVDTTGAGDAYAAGFLAGWTRGRPLAECGRLGSVAAAEIISHYGARPLADLSNELGR</sequence>
<dbReference type="SUPFAM" id="SSF53613">
    <property type="entry name" value="Ribokinase-like"/>
    <property type="match status" value="1"/>
</dbReference>
<evidence type="ECO:0000259" key="4">
    <source>
        <dbReference type="Pfam" id="PF00294"/>
    </source>
</evidence>
<evidence type="ECO:0000313" key="5">
    <source>
        <dbReference type="EMBL" id="NVN41452.1"/>
    </source>
</evidence>
<dbReference type="GO" id="GO:0016301">
    <property type="term" value="F:kinase activity"/>
    <property type="evidence" value="ECO:0007669"/>
    <property type="project" value="UniProtKB-KW"/>
</dbReference>
<dbReference type="Gene3D" id="3.40.1190.20">
    <property type="match status" value="1"/>
</dbReference>
<evidence type="ECO:0000313" key="6">
    <source>
        <dbReference type="Proteomes" id="UP000585665"/>
    </source>
</evidence>
<keyword evidence="6" id="KW-1185">Reference proteome</keyword>